<comment type="similarity">
    <text evidence="1">Belongs to the AHA1 family.</text>
</comment>
<name>A0A3N5BAN9_9BACI</name>
<dbReference type="EMBL" id="RKRF01000008">
    <property type="protein sequence ID" value="RPF54437.1"/>
    <property type="molecule type" value="Genomic_DNA"/>
</dbReference>
<protein>
    <submittedName>
        <fullName evidence="3">Uncharacterized protein YndB with AHSA1/START domain</fullName>
    </submittedName>
</protein>
<dbReference type="RefSeq" id="WP_124221431.1">
    <property type="nucleotide sequence ID" value="NZ_RKRF01000008.1"/>
</dbReference>
<reference evidence="3 4" key="1">
    <citation type="submission" date="2018-11" db="EMBL/GenBank/DDBJ databases">
        <title>Genomic Encyclopedia of Type Strains, Phase IV (KMG-IV): sequencing the most valuable type-strain genomes for metagenomic binning, comparative biology and taxonomic classification.</title>
        <authorList>
            <person name="Goeker M."/>
        </authorList>
    </citation>
    <scope>NUCLEOTIDE SEQUENCE [LARGE SCALE GENOMIC DNA]</scope>
    <source>
        <strain evidence="3 4">DSM 18090</strain>
    </source>
</reference>
<accession>A0A3N5BAN9</accession>
<sequence>MSINEMSSKVENDQVLILERDFDAPRDLVFEMFKKPEHLKHWWGPAGWELPVCKVDFRRGGIWHYCMKCVDPNQGDFYGMEAWGKAIYKDIIEPEMIAYTDYFSDAEGNINEELPPSENTLEFVDLGGQTKLVNRAEFKSAEDLKTVMDMGMLEGITETWDRLEDYLNKVQ</sequence>
<dbReference type="InterPro" id="IPR013538">
    <property type="entry name" value="ASHA1/2-like_C"/>
</dbReference>
<evidence type="ECO:0000259" key="2">
    <source>
        <dbReference type="Pfam" id="PF08327"/>
    </source>
</evidence>
<dbReference type="AlphaFoldDB" id="A0A3N5BAN9"/>
<gene>
    <name evidence="3" type="ORF">EDC24_1639</name>
</gene>
<proteinExistence type="inferred from homology"/>
<evidence type="ECO:0000313" key="3">
    <source>
        <dbReference type="EMBL" id="RPF54437.1"/>
    </source>
</evidence>
<organism evidence="3 4">
    <name type="scientific">Aquisalibacillus elongatus</name>
    <dbReference type="NCBI Taxonomy" id="485577"/>
    <lineage>
        <taxon>Bacteria</taxon>
        <taxon>Bacillati</taxon>
        <taxon>Bacillota</taxon>
        <taxon>Bacilli</taxon>
        <taxon>Bacillales</taxon>
        <taxon>Bacillaceae</taxon>
        <taxon>Aquisalibacillus</taxon>
    </lineage>
</organism>
<dbReference type="Proteomes" id="UP000276443">
    <property type="component" value="Unassembled WGS sequence"/>
</dbReference>
<dbReference type="InterPro" id="IPR023393">
    <property type="entry name" value="START-like_dom_sf"/>
</dbReference>
<comment type="caution">
    <text evidence="3">The sequence shown here is derived from an EMBL/GenBank/DDBJ whole genome shotgun (WGS) entry which is preliminary data.</text>
</comment>
<keyword evidence="4" id="KW-1185">Reference proteome</keyword>
<dbReference type="Gene3D" id="3.30.530.20">
    <property type="match status" value="1"/>
</dbReference>
<feature type="domain" description="Activator of Hsp90 ATPase homologue 1/2-like C-terminal" evidence="2">
    <location>
        <begin position="23"/>
        <end position="167"/>
    </location>
</feature>
<dbReference type="OrthoDB" id="118413at2"/>
<evidence type="ECO:0000313" key="4">
    <source>
        <dbReference type="Proteomes" id="UP000276443"/>
    </source>
</evidence>
<dbReference type="Pfam" id="PF08327">
    <property type="entry name" value="AHSA1"/>
    <property type="match status" value="1"/>
</dbReference>
<evidence type="ECO:0000256" key="1">
    <source>
        <dbReference type="ARBA" id="ARBA00006817"/>
    </source>
</evidence>
<dbReference type="SUPFAM" id="SSF55961">
    <property type="entry name" value="Bet v1-like"/>
    <property type="match status" value="1"/>
</dbReference>